<dbReference type="AlphaFoldDB" id="A0AAP2DCU6"/>
<dbReference type="RefSeq" id="WP_254092637.1">
    <property type="nucleotide sequence ID" value="NZ_JAHESC010000040.1"/>
</dbReference>
<protein>
    <submittedName>
        <fullName evidence="1">Uncharacterized protein</fullName>
    </submittedName>
</protein>
<name>A0AAP2DCU6_9BACT</name>
<organism evidence="1 2">
    <name type="scientific">Dawidia soli</name>
    <dbReference type="NCBI Taxonomy" id="2782352"/>
    <lineage>
        <taxon>Bacteria</taxon>
        <taxon>Pseudomonadati</taxon>
        <taxon>Bacteroidota</taxon>
        <taxon>Cytophagia</taxon>
        <taxon>Cytophagales</taxon>
        <taxon>Chryseotaleaceae</taxon>
        <taxon>Dawidia</taxon>
    </lineage>
</organism>
<evidence type="ECO:0000313" key="2">
    <source>
        <dbReference type="Proteomes" id="UP001319180"/>
    </source>
</evidence>
<accession>A0AAP2DCU6</accession>
<proteinExistence type="predicted"/>
<sequence length="331" mass="37250">MAKQTGIIKLVGKLGDNSYYYTKDNGYLVRKITSVDAERIRKDPAFARVRENNTEFGRCAFAVKLLRAAFIPLFAGAADTHMTSRLTQAMLTTMKSDTTSAPGMRRPDLGDLGLLRGFEFNKAASLEQVLKASYTTGINRQEGTCTVTITPSKKKLVMSHKGATHFRFVIGVARIDLKTGAHATEHIRSAEISLRKEVKAPLVFTGRIVPAREESLFITLGVEYLQRVNGEFCVLNGQKYTALMLIHAEKAHRNVERGTVQENNNIIFVWRAIMCSSPLRSAVYINQRSSAVHNSKRPPFKGKRGCLWRRKIKNAQVGRTRRQAHDVRRHY</sequence>
<reference evidence="1 2" key="1">
    <citation type="submission" date="2021-05" db="EMBL/GenBank/DDBJ databases">
        <title>A Polyphasic approach of four new species of the genus Ohtaekwangia: Ohtaekwangia histidinii sp. nov., Ohtaekwangia cretensis sp. nov., Ohtaekwangia indiensis sp. nov., Ohtaekwangia reichenbachii sp. nov. from diverse environment.</title>
        <authorList>
            <person name="Octaviana S."/>
        </authorList>
    </citation>
    <scope>NUCLEOTIDE SEQUENCE [LARGE SCALE GENOMIC DNA]</scope>
    <source>
        <strain evidence="1 2">PWU37</strain>
    </source>
</reference>
<gene>
    <name evidence="1" type="ORF">KK078_22805</name>
</gene>
<dbReference type="EMBL" id="JAHESC010000040">
    <property type="protein sequence ID" value="MBT1689413.1"/>
    <property type="molecule type" value="Genomic_DNA"/>
</dbReference>
<comment type="caution">
    <text evidence="1">The sequence shown here is derived from an EMBL/GenBank/DDBJ whole genome shotgun (WGS) entry which is preliminary data.</text>
</comment>
<keyword evidence="2" id="KW-1185">Reference proteome</keyword>
<evidence type="ECO:0000313" key="1">
    <source>
        <dbReference type="EMBL" id="MBT1689413.1"/>
    </source>
</evidence>
<dbReference type="Proteomes" id="UP001319180">
    <property type="component" value="Unassembled WGS sequence"/>
</dbReference>